<evidence type="ECO:0000313" key="3">
    <source>
        <dbReference type="Proteomes" id="UP001300096"/>
    </source>
</evidence>
<dbReference type="EMBL" id="JAHWXN010000001">
    <property type="protein sequence ID" value="MCK2035223.1"/>
    <property type="molecule type" value="Genomic_DNA"/>
</dbReference>
<organism evidence="2 3">
    <name type="scientific">Microbacterium croceum</name>
    <dbReference type="NCBI Taxonomy" id="2851645"/>
    <lineage>
        <taxon>Bacteria</taxon>
        <taxon>Bacillati</taxon>
        <taxon>Actinomycetota</taxon>
        <taxon>Actinomycetes</taxon>
        <taxon>Micrococcales</taxon>
        <taxon>Microbacteriaceae</taxon>
        <taxon>Microbacterium</taxon>
    </lineage>
</organism>
<dbReference type="Proteomes" id="UP001300096">
    <property type="component" value="Unassembled WGS sequence"/>
</dbReference>
<proteinExistence type="predicted"/>
<feature type="region of interest" description="Disordered" evidence="1">
    <location>
        <begin position="55"/>
        <end position="84"/>
    </location>
</feature>
<dbReference type="RefSeq" id="WP_247628654.1">
    <property type="nucleotide sequence ID" value="NZ_JAHWXN010000001.1"/>
</dbReference>
<name>A0ABT0FB19_9MICO</name>
<gene>
    <name evidence="2" type="ORF">KZC51_03660</name>
</gene>
<sequence>MTGPRLRVEGRADEVPVEVLVSGVPGPDAYAVVLLTASGIRSVVLPMEDPNESLGFHGPVGAEAAREQTNIRASARTRDWGSGD</sequence>
<protein>
    <submittedName>
        <fullName evidence="2">Uncharacterized protein</fullName>
    </submittedName>
</protein>
<comment type="caution">
    <text evidence="2">The sequence shown here is derived from an EMBL/GenBank/DDBJ whole genome shotgun (WGS) entry which is preliminary data.</text>
</comment>
<accession>A0ABT0FB19</accession>
<evidence type="ECO:0000256" key="1">
    <source>
        <dbReference type="SAM" id="MobiDB-lite"/>
    </source>
</evidence>
<evidence type="ECO:0000313" key="2">
    <source>
        <dbReference type="EMBL" id="MCK2035223.1"/>
    </source>
</evidence>
<reference evidence="2 3" key="1">
    <citation type="submission" date="2021-06" db="EMBL/GenBank/DDBJ databases">
        <title>Genome-based taxonomic framework of Microbacterium strains isolated from marine environment, the description of four new species and reclassification of four preexisting species.</title>
        <authorList>
            <person name="Lee S.D."/>
            <person name="Kim S.-M."/>
            <person name="Byeon Y.-S."/>
            <person name="Yang H.L."/>
            <person name="Kim I.S."/>
        </authorList>
    </citation>
    <scope>NUCLEOTIDE SEQUENCE [LARGE SCALE GENOMIC DNA]</scope>
    <source>
        <strain evidence="2 3">SSW1-49</strain>
    </source>
</reference>
<keyword evidence="3" id="KW-1185">Reference proteome</keyword>